<dbReference type="EMBL" id="CP063458">
    <property type="protein sequence ID" value="QOV89044.1"/>
    <property type="molecule type" value="Genomic_DNA"/>
</dbReference>
<keyword evidence="3" id="KW-1185">Reference proteome</keyword>
<evidence type="ECO:0000256" key="1">
    <source>
        <dbReference type="SAM" id="MobiDB-lite"/>
    </source>
</evidence>
<feature type="region of interest" description="Disordered" evidence="1">
    <location>
        <begin position="103"/>
        <end position="133"/>
    </location>
</feature>
<reference evidence="2 3" key="1">
    <citation type="submission" date="2020-10" db="EMBL/GenBank/DDBJ databases">
        <title>Wide distribution of Phycisphaera-like planctomycetes from WD2101 soil group in peatlands and genome analysis of the first cultivated representative.</title>
        <authorList>
            <person name="Dedysh S.N."/>
            <person name="Beletsky A.V."/>
            <person name="Ivanova A."/>
            <person name="Kulichevskaya I.S."/>
            <person name="Suzina N.E."/>
            <person name="Philippov D.A."/>
            <person name="Rakitin A.L."/>
            <person name="Mardanov A.V."/>
            <person name="Ravin N.V."/>
        </authorList>
    </citation>
    <scope>NUCLEOTIDE SEQUENCE [LARGE SCALE GENOMIC DNA]</scope>
    <source>
        <strain evidence="2 3">M1803</strain>
    </source>
</reference>
<sequence>MSEFQLFPTTHWSLVARAGEDPSVAQRDALGDLLRKYLPAFRTYVISKYRIDRDRADDLVSGFVASRVVEKNLIGKAELGRGKFRNFLMTALERYSIDQFREESAQKRGGDRSGEDISEHADRLGDGEADPSAEFDAGWARQVVRQAIDRMRDATATTRPDLWGVFDDRVIGPAFDGDTPTAYDDLIRRLGFKDEGQAANALQTAKRIFSRILRGVVAEYAMTADEVDEEVGVLLSALGGR</sequence>
<evidence type="ECO:0000313" key="2">
    <source>
        <dbReference type="EMBL" id="QOV89044.1"/>
    </source>
</evidence>
<dbReference type="KEGG" id="hbs:IPV69_22925"/>
<feature type="compositionally biased region" description="Basic and acidic residues" evidence="1">
    <location>
        <begin position="103"/>
        <end position="126"/>
    </location>
</feature>
<gene>
    <name evidence="2" type="ORF">IPV69_22925</name>
</gene>
<dbReference type="Proteomes" id="UP000593765">
    <property type="component" value="Chromosome"/>
</dbReference>
<name>A0A7M2WUS4_9BACT</name>
<protein>
    <submittedName>
        <fullName evidence="2">Sigma-70 family RNA polymerase sigma factor</fullName>
    </submittedName>
</protein>
<accession>A0A7M2WUS4</accession>
<evidence type="ECO:0000313" key="3">
    <source>
        <dbReference type="Proteomes" id="UP000593765"/>
    </source>
</evidence>
<organism evidence="2 3">
    <name type="scientific">Humisphaera borealis</name>
    <dbReference type="NCBI Taxonomy" id="2807512"/>
    <lineage>
        <taxon>Bacteria</taxon>
        <taxon>Pseudomonadati</taxon>
        <taxon>Planctomycetota</taxon>
        <taxon>Phycisphaerae</taxon>
        <taxon>Tepidisphaerales</taxon>
        <taxon>Tepidisphaeraceae</taxon>
        <taxon>Humisphaera</taxon>
    </lineage>
</organism>
<dbReference type="RefSeq" id="WP_206292058.1">
    <property type="nucleotide sequence ID" value="NZ_CP063458.1"/>
</dbReference>
<proteinExistence type="predicted"/>
<dbReference type="AlphaFoldDB" id="A0A7M2WUS4"/>